<dbReference type="SUPFAM" id="SSF53474">
    <property type="entry name" value="alpha/beta-Hydrolases"/>
    <property type="match status" value="1"/>
</dbReference>
<dbReference type="GO" id="GO:0006508">
    <property type="term" value="P:proteolysis"/>
    <property type="evidence" value="ECO:0007669"/>
    <property type="project" value="InterPro"/>
</dbReference>
<dbReference type="Pfam" id="PF00326">
    <property type="entry name" value="Peptidase_S9"/>
    <property type="match status" value="1"/>
</dbReference>
<dbReference type="InterPro" id="IPR029058">
    <property type="entry name" value="AB_hydrolase_fold"/>
</dbReference>
<proteinExistence type="predicted"/>
<dbReference type="Gene3D" id="3.40.50.1820">
    <property type="entry name" value="alpha/beta hydrolase"/>
    <property type="match status" value="1"/>
</dbReference>
<evidence type="ECO:0000259" key="1">
    <source>
        <dbReference type="Pfam" id="PF00326"/>
    </source>
</evidence>
<reference evidence="3" key="1">
    <citation type="journal article" date="2019" name="Int. J. Syst. Evol. Microbiol.">
        <title>The Global Catalogue of Microorganisms (GCM) 10K type strain sequencing project: providing services to taxonomists for standard genome sequencing and annotation.</title>
        <authorList>
            <consortium name="The Broad Institute Genomics Platform"/>
            <consortium name="The Broad Institute Genome Sequencing Center for Infectious Disease"/>
            <person name="Wu L."/>
            <person name="Ma J."/>
        </authorList>
    </citation>
    <scope>NUCLEOTIDE SEQUENCE [LARGE SCALE GENOMIC DNA]</scope>
    <source>
        <strain evidence="3">KCTC 22154</strain>
    </source>
</reference>
<dbReference type="AlphaFoldDB" id="A0A8H9M1C3"/>
<accession>A0A8H9M1C3</accession>
<evidence type="ECO:0000313" key="3">
    <source>
        <dbReference type="Proteomes" id="UP000623776"/>
    </source>
</evidence>
<dbReference type="GO" id="GO:0008236">
    <property type="term" value="F:serine-type peptidase activity"/>
    <property type="evidence" value="ECO:0007669"/>
    <property type="project" value="InterPro"/>
</dbReference>
<dbReference type="EMBL" id="BMXN01000015">
    <property type="protein sequence ID" value="GGW32488.1"/>
    <property type="molecule type" value="Genomic_DNA"/>
</dbReference>
<dbReference type="PANTHER" id="PTHR10824:SF4">
    <property type="entry name" value="ACYL-COENZYME A THIOESTERASE 1-LIKE"/>
    <property type="match status" value="1"/>
</dbReference>
<dbReference type="RefSeq" id="WP_189463809.1">
    <property type="nucleotide sequence ID" value="NZ_BMXN01000015.1"/>
</dbReference>
<comment type="caution">
    <text evidence="2">The sequence shown here is derived from an EMBL/GenBank/DDBJ whole genome shotgun (WGS) entry which is preliminary data.</text>
</comment>
<evidence type="ECO:0000313" key="2">
    <source>
        <dbReference type="EMBL" id="GGW32488.1"/>
    </source>
</evidence>
<dbReference type="GO" id="GO:0006637">
    <property type="term" value="P:acyl-CoA metabolic process"/>
    <property type="evidence" value="ECO:0007669"/>
    <property type="project" value="TreeGrafter"/>
</dbReference>
<organism evidence="2 3">
    <name type="scientific">Vreelandella hamiltonii</name>
    <dbReference type="NCBI Taxonomy" id="502829"/>
    <lineage>
        <taxon>Bacteria</taxon>
        <taxon>Pseudomonadati</taxon>
        <taxon>Pseudomonadota</taxon>
        <taxon>Gammaproteobacteria</taxon>
        <taxon>Oceanospirillales</taxon>
        <taxon>Halomonadaceae</taxon>
        <taxon>Vreelandella</taxon>
    </lineage>
</organism>
<dbReference type="InterPro" id="IPR001375">
    <property type="entry name" value="Peptidase_S9_cat"/>
</dbReference>
<dbReference type="GO" id="GO:0047617">
    <property type="term" value="F:fatty acyl-CoA hydrolase activity"/>
    <property type="evidence" value="ECO:0007669"/>
    <property type="project" value="TreeGrafter"/>
</dbReference>
<sequence length="261" mass="28811">MTLNIVQRMLPGWGVTYGPAGEGPFPAVMLLHGSEGAWSGWSHRDAMLLAAQGYLAFPLGYSQGGNIWNAGHIIDYPLERSAEALLALRAFGYAADWVGLYGVSRGAEQALLLGALMAREAMPGLPDAIAVHSPPDVVCGAFDARSFRDAGDPGWQAWDARQRAWQWRGRHDGLLPTTPIEIERYPGPLFISHGTDDQMWSVEMTRRLEQRLRHHGREPEVHYYAGEDHIPGSEGQNLHYQKVLGFFAHALHLHTTQSGKG</sequence>
<dbReference type="PANTHER" id="PTHR10824">
    <property type="entry name" value="ACYL-COENZYME A THIOESTERASE-RELATED"/>
    <property type="match status" value="1"/>
</dbReference>
<dbReference type="GO" id="GO:0006631">
    <property type="term" value="P:fatty acid metabolic process"/>
    <property type="evidence" value="ECO:0007669"/>
    <property type="project" value="TreeGrafter"/>
</dbReference>
<gene>
    <name evidence="2" type="ORF">GCM10007157_25350</name>
</gene>
<name>A0A8H9M1C3_9GAMM</name>
<protein>
    <recommendedName>
        <fullName evidence="1">Peptidase S9 prolyl oligopeptidase catalytic domain-containing protein</fullName>
    </recommendedName>
</protein>
<dbReference type="Proteomes" id="UP000623776">
    <property type="component" value="Unassembled WGS sequence"/>
</dbReference>
<feature type="domain" description="Peptidase S9 prolyl oligopeptidase catalytic" evidence="1">
    <location>
        <begin position="141"/>
        <end position="251"/>
    </location>
</feature>
<keyword evidence="3" id="KW-1185">Reference proteome</keyword>